<dbReference type="Pfam" id="PF16300">
    <property type="entry name" value="WD40_4"/>
    <property type="match status" value="1"/>
</dbReference>
<feature type="transmembrane region" description="Helical" evidence="7">
    <location>
        <begin position="435"/>
        <end position="456"/>
    </location>
</feature>
<feature type="compositionally biased region" description="Basic and acidic residues" evidence="6">
    <location>
        <begin position="591"/>
        <end position="637"/>
    </location>
</feature>
<proteinExistence type="inferred from homology"/>
<evidence type="ECO:0000259" key="8">
    <source>
        <dbReference type="SMART" id="SM01166"/>
    </source>
</evidence>
<dbReference type="Gene3D" id="2.130.10.10">
    <property type="entry name" value="YVTN repeat-like/Quinoprotein amine dehydrogenase"/>
    <property type="match status" value="1"/>
</dbReference>
<reference evidence="9" key="1">
    <citation type="submission" date="2025-08" db="UniProtKB">
        <authorList>
            <consortium name="Ensembl"/>
        </authorList>
    </citation>
    <scope>IDENTIFICATION</scope>
</reference>
<dbReference type="GO" id="GO:0001503">
    <property type="term" value="P:ossification"/>
    <property type="evidence" value="ECO:0007669"/>
    <property type="project" value="InterPro"/>
</dbReference>
<feature type="region of interest" description="Disordered" evidence="6">
    <location>
        <begin position="565"/>
        <end position="651"/>
    </location>
</feature>
<dbReference type="PROSITE" id="PS00678">
    <property type="entry name" value="WD_REPEATS_1"/>
    <property type="match status" value="1"/>
</dbReference>
<dbReference type="PANTHER" id="PTHR10856:SF10">
    <property type="entry name" value="CORONIN-1C"/>
    <property type="match status" value="1"/>
</dbReference>
<organism evidence="9 10">
    <name type="scientific">Sinocyclocheilus rhinocerous</name>
    <dbReference type="NCBI Taxonomy" id="307959"/>
    <lineage>
        <taxon>Eukaryota</taxon>
        <taxon>Metazoa</taxon>
        <taxon>Chordata</taxon>
        <taxon>Craniata</taxon>
        <taxon>Vertebrata</taxon>
        <taxon>Euteleostomi</taxon>
        <taxon>Actinopterygii</taxon>
        <taxon>Neopterygii</taxon>
        <taxon>Teleostei</taxon>
        <taxon>Ostariophysi</taxon>
        <taxon>Cypriniformes</taxon>
        <taxon>Cyprinidae</taxon>
        <taxon>Cyprininae</taxon>
        <taxon>Sinocyclocheilus</taxon>
    </lineage>
</organism>
<dbReference type="InterPro" id="IPR031453">
    <property type="entry name" value="TMEM119"/>
</dbReference>
<dbReference type="SMART" id="SM00320">
    <property type="entry name" value="WD40"/>
    <property type="match status" value="3"/>
</dbReference>
<dbReference type="Pfam" id="PF08953">
    <property type="entry name" value="DUF1899"/>
    <property type="match status" value="1"/>
</dbReference>
<dbReference type="SMART" id="SM01166">
    <property type="entry name" value="DUF1899"/>
    <property type="match status" value="1"/>
</dbReference>
<keyword evidence="7" id="KW-1133">Transmembrane helix</keyword>
<keyword evidence="7" id="KW-0472">Membrane</keyword>
<feature type="compositionally biased region" description="Polar residues" evidence="6">
    <location>
        <begin position="579"/>
        <end position="590"/>
    </location>
</feature>
<accession>A0A673GVY5</accession>
<dbReference type="GO" id="GO:0051015">
    <property type="term" value="F:actin filament binding"/>
    <property type="evidence" value="ECO:0007669"/>
    <property type="project" value="TreeGrafter"/>
</dbReference>
<feature type="domain" description="DUF1899" evidence="8">
    <location>
        <begin position="4"/>
        <end position="68"/>
    </location>
</feature>
<dbReference type="Pfam" id="PF00400">
    <property type="entry name" value="WD40"/>
    <property type="match status" value="3"/>
</dbReference>
<evidence type="ECO:0000313" key="9">
    <source>
        <dbReference type="Ensembl" id="ENSSRHP00000017633.1"/>
    </source>
</evidence>
<dbReference type="SUPFAM" id="SSF50978">
    <property type="entry name" value="WD40 repeat-like"/>
    <property type="match status" value="1"/>
</dbReference>
<protein>
    <recommendedName>
        <fullName evidence="5">Coronin</fullName>
    </recommendedName>
</protein>
<keyword evidence="1 4" id="KW-0853">WD repeat</keyword>
<dbReference type="Ensembl" id="ENSSRHT00000018198.1">
    <property type="protein sequence ID" value="ENSSRHP00000017633.1"/>
    <property type="gene ID" value="ENSSRHG00000008772.1"/>
</dbReference>
<dbReference type="Proteomes" id="UP000472270">
    <property type="component" value="Unassembled WGS sequence"/>
</dbReference>
<keyword evidence="7" id="KW-0812">Transmembrane</keyword>
<evidence type="ECO:0000256" key="5">
    <source>
        <dbReference type="RuleBase" id="RU280818"/>
    </source>
</evidence>
<evidence type="ECO:0000256" key="6">
    <source>
        <dbReference type="SAM" id="MobiDB-lite"/>
    </source>
</evidence>
<dbReference type="InterPro" id="IPR036322">
    <property type="entry name" value="WD40_repeat_dom_sf"/>
</dbReference>
<feature type="repeat" description="WD" evidence="4">
    <location>
        <begin position="77"/>
        <end position="119"/>
    </location>
</feature>
<dbReference type="InterPro" id="IPR015943">
    <property type="entry name" value="WD40/YVTN_repeat-like_dom_sf"/>
</dbReference>
<evidence type="ECO:0000256" key="4">
    <source>
        <dbReference type="PROSITE-ProRule" id="PRU00221"/>
    </source>
</evidence>
<dbReference type="InterPro" id="IPR015048">
    <property type="entry name" value="DUF1899"/>
</dbReference>
<gene>
    <name evidence="9" type="primary">LOC107741221</name>
</gene>
<feature type="compositionally biased region" description="Polar residues" evidence="6">
    <location>
        <begin position="640"/>
        <end position="650"/>
    </location>
</feature>
<dbReference type="InterPro" id="IPR015505">
    <property type="entry name" value="Coronin"/>
</dbReference>
<dbReference type="Pfam" id="PF15724">
    <property type="entry name" value="TMEM119"/>
    <property type="match status" value="1"/>
</dbReference>
<evidence type="ECO:0000256" key="2">
    <source>
        <dbReference type="ARBA" id="ARBA00022737"/>
    </source>
</evidence>
<evidence type="ECO:0000256" key="1">
    <source>
        <dbReference type="ARBA" id="ARBA00022574"/>
    </source>
</evidence>
<name>A0A673GVY5_9TELE</name>
<sequence length="664" mass="74325">MFKRVVRQSKFRHVFGQAVKNDQCYDDIRVSRVTWDSAFCAVNPKFVAIIVEASGGGAFMVLPLHKTGRIDKAYPTVCGHTGPVLDIDWCPHNDQVIASGSEDCTVMVWQIPENGLVTSMPEPVVVLEGHSKRVGIVTWHPTARNILLSAGCDNVIIIWNVGTGEAIITLEDMHPDIIFSVCWNRNGSLICTACKDKKVRVIDPRKEEIVAEKDKAHEGARPIRAIFLSDGKVFTTGFSRMSERQLALWDPDNMEEPVSVHEMDTSNGVLLPFYDPDTNVVYLCGKGDSSIRYFEITDEAPFVHYLSTFTTKEPQRGMGYMPKRGLDVNKCEIARFYKLHERKCEPIIMTVPRKSDLFQDDLYPDTAGPEAPLEAEEWFEGKNGDPILISLKHGYIPGKNRDLKVVKKNILDNKLSKNTENTTPAIKTATSTPSIVFRGSMSLSLHFVFLLLTTLWGSSCFAKPAPFNVSMEGSGDEPELIFPIARTTHVPPSPSPPPNITATFIRIKDFLFNQVVDFLKENLLLIIVVTSLLVVIIFIVCCASAMSHKRKLEAYYPPKTYTPRKYMSQPSKAVEKPHNQIQDGKTTTAKTLREPTKALVGEKEGKDPRPKPKEVQKVEDVEVEEMQKDEPKKKEEPQPTTSNVTSSQPLVCSCHLRKANHTTA</sequence>
<dbReference type="FunFam" id="2.130.10.10:FF:000003">
    <property type="entry name" value="Coronin"/>
    <property type="match status" value="1"/>
</dbReference>
<dbReference type="InterPro" id="IPR019775">
    <property type="entry name" value="WD40_repeat_CS"/>
</dbReference>
<reference evidence="9" key="2">
    <citation type="submission" date="2025-09" db="UniProtKB">
        <authorList>
            <consortium name="Ensembl"/>
        </authorList>
    </citation>
    <scope>IDENTIFICATION</scope>
</reference>
<dbReference type="AlphaFoldDB" id="A0A673GVY5"/>
<dbReference type="PANTHER" id="PTHR10856">
    <property type="entry name" value="CORONIN"/>
    <property type="match status" value="1"/>
</dbReference>
<keyword evidence="3" id="KW-0175">Coiled coil</keyword>
<evidence type="ECO:0000256" key="7">
    <source>
        <dbReference type="SAM" id="Phobius"/>
    </source>
</evidence>
<evidence type="ECO:0000256" key="3">
    <source>
        <dbReference type="ARBA" id="ARBA00023054"/>
    </source>
</evidence>
<keyword evidence="2 5" id="KW-0677">Repeat</keyword>
<dbReference type="GO" id="GO:0007015">
    <property type="term" value="P:actin filament organization"/>
    <property type="evidence" value="ECO:0007669"/>
    <property type="project" value="TreeGrafter"/>
</dbReference>
<dbReference type="GO" id="GO:0001755">
    <property type="term" value="P:neural crest cell migration"/>
    <property type="evidence" value="ECO:0007669"/>
    <property type="project" value="TreeGrafter"/>
</dbReference>
<keyword evidence="10" id="KW-1185">Reference proteome</keyword>
<feature type="transmembrane region" description="Helical" evidence="7">
    <location>
        <begin position="523"/>
        <end position="546"/>
    </location>
</feature>
<feature type="repeat" description="WD" evidence="4">
    <location>
        <begin position="127"/>
        <end position="169"/>
    </location>
</feature>
<dbReference type="PROSITE" id="PS50082">
    <property type="entry name" value="WD_REPEATS_2"/>
    <property type="match status" value="2"/>
</dbReference>
<dbReference type="SMART" id="SM01167">
    <property type="entry name" value="DUF1900"/>
    <property type="match status" value="1"/>
</dbReference>
<dbReference type="InterPro" id="IPR001680">
    <property type="entry name" value="WD40_rpt"/>
</dbReference>
<evidence type="ECO:0000313" key="10">
    <source>
        <dbReference type="Proteomes" id="UP000472270"/>
    </source>
</evidence>
<comment type="similarity">
    <text evidence="5">Belongs to the WD repeat coronin family.</text>
</comment>
<dbReference type="PROSITE" id="PS50294">
    <property type="entry name" value="WD_REPEATS_REGION"/>
    <property type="match status" value="2"/>
</dbReference>